<dbReference type="AlphaFoldDB" id="A0A165M3Q5"/>
<dbReference type="InParanoid" id="A0A165M3Q5"/>
<evidence type="ECO:0000313" key="1">
    <source>
        <dbReference type="EMBL" id="KZV98724.1"/>
    </source>
</evidence>
<sequence>MVASCHSRTSRVLSYWVALNVVSQYWRMSSIVFTHRRFPLRLRLHCSAALSYGVATAVETDSAVSPLRRLSRNDPSAYHASSASSVTRLSADFRHVRTGSFFITASAPQPSPFVAVDDTPAWGSVLMPFGRCIRFRQLHGIRVAGSAALIRCKSRNGTRYSRHCVRTTRRWHHTCLLLFPTSRDTLSLALKSQTTIDCATDIRTSI</sequence>
<proteinExistence type="predicted"/>
<evidence type="ECO:0000313" key="2">
    <source>
        <dbReference type="Proteomes" id="UP000077266"/>
    </source>
</evidence>
<accession>A0A165M3Q5</accession>
<name>A0A165M3Q5_EXIGL</name>
<reference evidence="1 2" key="1">
    <citation type="journal article" date="2016" name="Mol. Biol. Evol.">
        <title>Comparative Genomics of Early-Diverging Mushroom-Forming Fungi Provides Insights into the Origins of Lignocellulose Decay Capabilities.</title>
        <authorList>
            <person name="Nagy L.G."/>
            <person name="Riley R."/>
            <person name="Tritt A."/>
            <person name="Adam C."/>
            <person name="Daum C."/>
            <person name="Floudas D."/>
            <person name="Sun H."/>
            <person name="Yadav J.S."/>
            <person name="Pangilinan J."/>
            <person name="Larsson K.H."/>
            <person name="Matsuura K."/>
            <person name="Barry K."/>
            <person name="Labutti K."/>
            <person name="Kuo R."/>
            <person name="Ohm R.A."/>
            <person name="Bhattacharya S.S."/>
            <person name="Shirouzu T."/>
            <person name="Yoshinaga Y."/>
            <person name="Martin F.M."/>
            <person name="Grigoriev I.V."/>
            <person name="Hibbett D.S."/>
        </authorList>
    </citation>
    <scope>NUCLEOTIDE SEQUENCE [LARGE SCALE GENOMIC DNA]</scope>
    <source>
        <strain evidence="1 2">HHB12029</strain>
    </source>
</reference>
<protein>
    <submittedName>
        <fullName evidence="1">Uncharacterized protein</fullName>
    </submittedName>
</protein>
<keyword evidence="2" id="KW-1185">Reference proteome</keyword>
<dbReference type="Proteomes" id="UP000077266">
    <property type="component" value="Unassembled WGS sequence"/>
</dbReference>
<gene>
    <name evidence="1" type="ORF">EXIGLDRAFT_284869</name>
</gene>
<organism evidence="1 2">
    <name type="scientific">Exidia glandulosa HHB12029</name>
    <dbReference type="NCBI Taxonomy" id="1314781"/>
    <lineage>
        <taxon>Eukaryota</taxon>
        <taxon>Fungi</taxon>
        <taxon>Dikarya</taxon>
        <taxon>Basidiomycota</taxon>
        <taxon>Agaricomycotina</taxon>
        <taxon>Agaricomycetes</taxon>
        <taxon>Auriculariales</taxon>
        <taxon>Exidiaceae</taxon>
        <taxon>Exidia</taxon>
    </lineage>
</organism>
<dbReference type="EMBL" id="KV425915">
    <property type="protein sequence ID" value="KZV98724.1"/>
    <property type="molecule type" value="Genomic_DNA"/>
</dbReference>